<sequence length="262" mass="30722">MYSLYCEGRENPVSRTLYEGEFRKMNFSFKERKKDMCHKCDFDVHHREADSAYLSKYNDKGLAKSDPTCLPTPDIQILNTFYKRLYSTYNITIHDCATGHKALAKRGVNEIASCLHKELMSLPNTVKKFILNSDTYGGQSKKIPTLLICLHLYFKRNKLFWKFTIHFLSPATREWSAVLIILQLRSRKRKPKTLSLIHMTGPHKLDAQERNPEKKDVNDTIFLWRDCQWLSHSSAIVSVGLKKSLNTEDPFQYLSMKRRRHQ</sequence>
<accession>A0ABQ9GJ46</accession>
<gene>
    <name evidence="1" type="ORF">PR048_025648</name>
</gene>
<dbReference type="Proteomes" id="UP001159363">
    <property type="component" value="Chromosome 10"/>
</dbReference>
<evidence type="ECO:0000313" key="2">
    <source>
        <dbReference type="Proteomes" id="UP001159363"/>
    </source>
</evidence>
<protein>
    <submittedName>
        <fullName evidence="1">Uncharacterized protein</fullName>
    </submittedName>
</protein>
<dbReference type="EMBL" id="JARBHB010000011">
    <property type="protein sequence ID" value="KAJ8872047.1"/>
    <property type="molecule type" value="Genomic_DNA"/>
</dbReference>
<proteinExistence type="predicted"/>
<evidence type="ECO:0000313" key="1">
    <source>
        <dbReference type="EMBL" id="KAJ8872047.1"/>
    </source>
</evidence>
<name>A0ABQ9GJ46_9NEOP</name>
<comment type="caution">
    <text evidence="1">The sequence shown here is derived from an EMBL/GenBank/DDBJ whole genome shotgun (WGS) entry which is preliminary data.</text>
</comment>
<organism evidence="1 2">
    <name type="scientific">Dryococelus australis</name>
    <dbReference type="NCBI Taxonomy" id="614101"/>
    <lineage>
        <taxon>Eukaryota</taxon>
        <taxon>Metazoa</taxon>
        <taxon>Ecdysozoa</taxon>
        <taxon>Arthropoda</taxon>
        <taxon>Hexapoda</taxon>
        <taxon>Insecta</taxon>
        <taxon>Pterygota</taxon>
        <taxon>Neoptera</taxon>
        <taxon>Polyneoptera</taxon>
        <taxon>Phasmatodea</taxon>
        <taxon>Verophasmatodea</taxon>
        <taxon>Anareolatae</taxon>
        <taxon>Phasmatidae</taxon>
        <taxon>Eurycanthinae</taxon>
        <taxon>Dryococelus</taxon>
    </lineage>
</organism>
<keyword evidence="2" id="KW-1185">Reference proteome</keyword>
<reference evidence="1 2" key="1">
    <citation type="submission" date="2023-02" db="EMBL/GenBank/DDBJ databases">
        <title>LHISI_Scaffold_Assembly.</title>
        <authorList>
            <person name="Stuart O.P."/>
            <person name="Cleave R."/>
            <person name="Magrath M.J.L."/>
            <person name="Mikheyev A.S."/>
        </authorList>
    </citation>
    <scope>NUCLEOTIDE SEQUENCE [LARGE SCALE GENOMIC DNA]</scope>
    <source>
        <strain evidence="1">Daus_M_001</strain>
        <tissue evidence="1">Leg muscle</tissue>
    </source>
</reference>